<keyword evidence="2" id="KW-1185">Reference proteome</keyword>
<evidence type="ECO:0000313" key="1">
    <source>
        <dbReference type="EMBL" id="MBD2294989.1"/>
    </source>
</evidence>
<evidence type="ECO:0000313" key="2">
    <source>
        <dbReference type="Proteomes" id="UP000662185"/>
    </source>
</evidence>
<gene>
    <name evidence="1" type="ORF">H6G06_16240</name>
</gene>
<dbReference type="EMBL" id="JACJQU010000009">
    <property type="protein sequence ID" value="MBD2294989.1"/>
    <property type="molecule type" value="Genomic_DNA"/>
</dbReference>
<accession>A0A926WJJ4</accession>
<sequence length="152" mass="17774">MNKIEMEMNMSRKYIPLNCDDYIVGFGKDIFKISRFRELVVQEIREKLMRQTSNTQQQAQVTIIKLFKDMTIAEENLEINSIQFQFFQDCQLLTIGSKNWQTGKLKVQISISPQGKHADEIYIEFYPDDSDKLLPLDSLGNGSNNMKFSELY</sequence>
<name>A0A926WJJ4_9NOST</name>
<proteinExistence type="predicted"/>
<protein>
    <recommendedName>
        <fullName evidence="3">KGK family protein</fullName>
    </recommendedName>
</protein>
<evidence type="ECO:0008006" key="3">
    <source>
        <dbReference type="Google" id="ProtNLM"/>
    </source>
</evidence>
<dbReference type="InterPro" id="IPR014971">
    <property type="entry name" value="KGK"/>
</dbReference>
<dbReference type="Proteomes" id="UP000662185">
    <property type="component" value="Unassembled WGS sequence"/>
</dbReference>
<comment type="caution">
    <text evidence="1">The sequence shown here is derived from an EMBL/GenBank/DDBJ whole genome shotgun (WGS) entry which is preliminary data.</text>
</comment>
<organism evidence="1 2">
    <name type="scientific">Anabaena sphaerica FACHB-251</name>
    <dbReference type="NCBI Taxonomy" id="2692883"/>
    <lineage>
        <taxon>Bacteria</taxon>
        <taxon>Bacillati</taxon>
        <taxon>Cyanobacteriota</taxon>
        <taxon>Cyanophyceae</taxon>
        <taxon>Nostocales</taxon>
        <taxon>Nostocaceae</taxon>
        <taxon>Anabaena</taxon>
    </lineage>
</organism>
<reference evidence="2" key="1">
    <citation type="journal article" date="2020" name="ISME J.">
        <title>Comparative genomics reveals insights into cyanobacterial evolution and habitat adaptation.</title>
        <authorList>
            <person name="Chen M.Y."/>
            <person name="Teng W.K."/>
            <person name="Zhao L."/>
            <person name="Hu C.X."/>
            <person name="Zhou Y.K."/>
            <person name="Han B.P."/>
            <person name="Song L.R."/>
            <person name="Shu W.S."/>
        </authorList>
    </citation>
    <scope>NUCLEOTIDE SEQUENCE [LARGE SCALE GENOMIC DNA]</scope>
    <source>
        <strain evidence="2">FACHB-251</strain>
    </source>
</reference>
<dbReference type="AlphaFoldDB" id="A0A926WJJ4"/>
<dbReference type="Pfam" id="PF08872">
    <property type="entry name" value="KGK"/>
    <property type="match status" value="1"/>
</dbReference>
<dbReference type="RefSeq" id="WP_190561913.1">
    <property type="nucleotide sequence ID" value="NZ_JACJQU010000009.1"/>
</dbReference>